<evidence type="ECO:0000313" key="2">
    <source>
        <dbReference type="EMBL" id="KAF5386891.1"/>
    </source>
</evidence>
<gene>
    <name evidence="2" type="ORF">D9615_001881</name>
</gene>
<feature type="region of interest" description="Disordered" evidence="1">
    <location>
        <begin position="1"/>
        <end position="127"/>
    </location>
</feature>
<reference evidence="2 3" key="1">
    <citation type="journal article" date="2020" name="ISME J.">
        <title>Uncovering the hidden diversity of litter-decomposition mechanisms in mushroom-forming fungi.</title>
        <authorList>
            <person name="Floudas D."/>
            <person name="Bentzer J."/>
            <person name="Ahren D."/>
            <person name="Johansson T."/>
            <person name="Persson P."/>
            <person name="Tunlid A."/>
        </authorList>
    </citation>
    <scope>NUCLEOTIDE SEQUENCE [LARGE SCALE GENOMIC DNA]</scope>
    <source>
        <strain evidence="2 3">CBS 661.87</strain>
    </source>
</reference>
<dbReference type="OrthoDB" id="191192at2759"/>
<protein>
    <submittedName>
        <fullName evidence="2">Uncharacterized protein</fullName>
    </submittedName>
</protein>
<dbReference type="AlphaFoldDB" id="A0A8H5HPK5"/>
<dbReference type="Proteomes" id="UP000565441">
    <property type="component" value="Unassembled WGS sequence"/>
</dbReference>
<accession>A0A8H5HPK5</accession>
<feature type="compositionally biased region" description="Low complexity" evidence="1">
    <location>
        <begin position="51"/>
        <end position="65"/>
    </location>
</feature>
<keyword evidence="3" id="KW-1185">Reference proteome</keyword>
<evidence type="ECO:0000313" key="3">
    <source>
        <dbReference type="Proteomes" id="UP000565441"/>
    </source>
</evidence>
<comment type="caution">
    <text evidence="2">The sequence shown here is derived from an EMBL/GenBank/DDBJ whole genome shotgun (WGS) entry which is preliminary data.</text>
</comment>
<evidence type="ECO:0000256" key="1">
    <source>
        <dbReference type="SAM" id="MobiDB-lite"/>
    </source>
</evidence>
<sequence>MTHSILASFDPFATHPFTNGSGLVPEPPMPSQYPILIPSPRNRSRLPSAFPASSLDTSASSSSPPAGSPQTPPHVKAPEPRRILSSNSQPSVTRPIFVPFRQETSSPDLVLKKKSPPKNPSIPDARR</sequence>
<name>A0A8H5HPK5_9AGAR</name>
<dbReference type="EMBL" id="JAACJP010000002">
    <property type="protein sequence ID" value="KAF5386891.1"/>
    <property type="molecule type" value="Genomic_DNA"/>
</dbReference>
<proteinExistence type="predicted"/>
<organism evidence="2 3">
    <name type="scientific">Tricholomella constricta</name>
    <dbReference type="NCBI Taxonomy" id="117010"/>
    <lineage>
        <taxon>Eukaryota</taxon>
        <taxon>Fungi</taxon>
        <taxon>Dikarya</taxon>
        <taxon>Basidiomycota</taxon>
        <taxon>Agaricomycotina</taxon>
        <taxon>Agaricomycetes</taxon>
        <taxon>Agaricomycetidae</taxon>
        <taxon>Agaricales</taxon>
        <taxon>Tricholomatineae</taxon>
        <taxon>Lyophyllaceae</taxon>
        <taxon>Tricholomella</taxon>
    </lineage>
</organism>